<comment type="caution">
    <text evidence="2">The sequence shown here is derived from an EMBL/GenBank/DDBJ whole genome shotgun (WGS) entry which is preliminary data.</text>
</comment>
<feature type="compositionally biased region" description="Low complexity" evidence="1">
    <location>
        <begin position="1"/>
        <end position="11"/>
    </location>
</feature>
<sequence>MPLRSHLSHPAHSPPASPGDGAHSLRASVTPAVCEVMLGRPAGPPSSDGSIIVARTGTLLFALLWSKEGQQEY</sequence>
<protein>
    <submittedName>
        <fullName evidence="2">Uncharacterized protein</fullName>
    </submittedName>
</protein>
<name>A0A5B7FFX0_PORTR</name>
<dbReference type="EMBL" id="VSRR010006137">
    <property type="protein sequence ID" value="MPC44129.1"/>
    <property type="molecule type" value="Genomic_DNA"/>
</dbReference>
<feature type="region of interest" description="Disordered" evidence="1">
    <location>
        <begin position="1"/>
        <end position="26"/>
    </location>
</feature>
<proteinExistence type="predicted"/>
<reference evidence="2 3" key="1">
    <citation type="submission" date="2019-05" db="EMBL/GenBank/DDBJ databases">
        <title>Another draft genome of Portunus trituberculatus and its Hox gene families provides insights of decapod evolution.</title>
        <authorList>
            <person name="Jeong J.-H."/>
            <person name="Song I."/>
            <person name="Kim S."/>
            <person name="Choi T."/>
            <person name="Kim D."/>
            <person name="Ryu S."/>
            <person name="Kim W."/>
        </authorList>
    </citation>
    <scope>NUCLEOTIDE SEQUENCE [LARGE SCALE GENOMIC DNA]</scope>
    <source>
        <tissue evidence="2">Muscle</tissue>
    </source>
</reference>
<dbReference type="AlphaFoldDB" id="A0A5B7FFX0"/>
<evidence type="ECO:0000256" key="1">
    <source>
        <dbReference type="SAM" id="MobiDB-lite"/>
    </source>
</evidence>
<evidence type="ECO:0000313" key="2">
    <source>
        <dbReference type="EMBL" id="MPC44129.1"/>
    </source>
</evidence>
<gene>
    <name evidence="2" type="ORF">E2C01_037793</name>
</gene>
<keyword evidence="3" id="KW-1185">Reference proteome</keyword>
<organism evidence="2 3">
    <name type="scientific">Portunus trituberculatus</name>
    <name type="common">Swimming crab</name>
    <name type="synonym">Neptunus trituberculatus</name>
    <dbReference type="NCBI Taxonomy" id="210409"/>
    <lineage>
        <taxon>Eukaryota</taxon>
        <taxon>Metazoa</taxon>
        <taxon>Ecdysozoa</taxon>
        <taxon>Arthropoda</taxon>
        <taxon>Crustacea</taxon>
        <taxon>Multicrustacea</taxon>
        <taxon>Malacostraca</taxon>
        <taxon>Eumalacostraca</taxon>
        <taxon>Eucarida</taxon>
        <taxon>Decapoda</taxon>
        <taxon>Pleocyemata</taxon>
        <taxon>Brachyura</taxon>
        <taxon>Eubrachyura</taxon>
        <taxon>Portunoidea</taxon>
        <taxon>Portunidae</taxon>
        <taxon>Portuninae</taxon>
        <taxon>Portunus</taxon>
    </lineage>
</organism>
<accession>A0A5B7FFX0</accession>
<dbReference type="Proteomes" id="UP000324222">
    <property type="component" value="Unassembled WGS sequence"/>
</dbReference>
<evidence type="ECO:0000313" key="3">
    <source>
        <dbReference type="Proteomes" id="UP000324222"/>
    </source>
</evidence>